<reference evidence="1" key="2">
    <citation type="submission" date="2020-09" db="EMBL/GenBank/DDBJ databases">
        <authorList>
            <person name="Sun Q."/>
            <person name="Zhou Y."/>
        </authorList>
    </citation>
    <scope>NUCLEOTIDE SEQUENCE</scope>
    <source>
        <strain evidence="1">CGMCC 1.15178</strain>
    </source>
</reference>
<accession>A0A916YUW3</accession>
<gene>
    <name evidence="1" type="ORF">GCM10010911_20560</name>
</gene>
<reference evidence="1" key="1">
    <citation type="journal article" date="2014" name="Int. J. Syst. Evol. Microbiol.">
        <title>Complete genome sequence of Corynebacterium casei LMG S-19264T (=DSM 44701T), isolated from a smear-ripened cheese.</title>
        <authorList>
            <consortium name="US DOE Joint Genome Institute (JGI-PGF)"/>
            <person name="Walter F."/>
            <person name="Albersmeier A."/>
            <person name="Kalinowski J."/>
            <person name="Ruckert C."/>
        </authorList>
    </citation>
    <scope>NUCLEOTIDE SEQUENCE</scope>
    <source>
        <strain evidence="1">CGMCC 1.15178</strain>
    </source>
</reference>
<evidence type="ECO:0000313" key="1">
    <source>
        <dbReference type="EMBL" id="GGD62550.1"/>
    </source>
</evidence>
<dbReference type="Proteomes" id="UP000612456">
    <property type="component" value="Unassembled WGS sequence"/>
</dbReference>
<evidence type="ECO:0000313" key="2">
    <source>
        <dbReference type="Proteomes" id="UP000612456"/>
    </source>
</evidence>
<dbReference type="AlphaFoldDB" id="A0A916YUW3"/>
<proteinExistence type="predicted"/>
<sequence length="67" mass="7616">MVQSWLHLPQEEQAISIRLLAMMNPLYISKNLYQKLIKLSGDNSSISNQNEVVGIDRQSHCANGQFN</sequence>
<organism evidence="1 2">
    <name type="scientific">Paenibacillus nasutitermitis</name>
    <dbReference type="NCBI Taxonomy" id="1652958"/>
    <lineage>
        <taxon>Bacteria</taxon>
        <taxon>Bacillati</taxon>
        <taxon>Bacillota</taxon>
        <taxon>Bacilli</taxon>
        <taxon>Bacillales</taxon>
        <taxon>Paenibacillaceae</taxon>
        <taxon>Paenibacillus</taxon>
    </lineage>
</organism>
<comment type="caution">
    <text evidence="1">The sequence shown here is derived from an EMBL/GenBank/DDBJ whole genome shotgun (WGS) entry which is preliminary data.</text>
</comment>
<name>A0A916YUW3_9BACL</name>
<keyword evidence="2" id="KW-1185">Reference proteome</keyword>
<dbReference type="EMBL" id="BMHP01000001">
    <property type="protein sequence ID" value="GGD62550.1"/>
    <property type="molecule type" value="Genomic_DNA"/>
</dbReference>
<protein>
    <submittedName>
        <fullName evidence="1">Uncharacterized protein</fullName>
    </submittedName>
</protein>